<dbReference type="PANTHER" id="PTHR43364">
    <property type="entry name" value="NADH-SPECIFIC METHYLGLYOXAL REDUCTASE-RELATED"/>
    <property type="match status" value="1"/>
</dbReference>
<proteinExistence type="predicted"/>
<evidence type="ECO:0000256" key="1">
    <source>
        <dbReference type="ARBA" id="ARBA00023002"/>
    </source>
</evidence>
<reference evidence="3 4" key="1">
    <citation type="journal article" date="2009" name="BMC Genomics">
        <title>Complete genome sequence of the sugarcane nitrogen-fixing endophyte Gluconacetobacter diazotrophicus Pal5.</title>
        <authorList>
            <person name="Bertalan M."/>
            <person name="Albano R."/>
            <person name="Padua V."/>
            <person name="Rouws L."/>
            <person name="Rojas C."/>
            <person name="Hemerly A."/>
            <person name="Teixeira K."/>
            <person name="Schwab S."/>
            <person name="Araujo J."/>
            <person name="Oliveira A."/>
            <person name="Franca L."/>
            <person name="Magalhaes V."/>
            <person name="Alqueres S."/>
            <person name="Cardoso A."/>
            <person name="Almeida W."/>
            <person name="Loureiro M.M."/>
            <person name="Nogueira E."/>
            <person name="Cidade D."/>
            <person name="Oliveira D."/>
            <person name="Simao T."/>
            <person name="Macedo J."/>
            <person name="Valadao A."/>
            <person name="Dreschsel M."/>
            <person name="Freitas F."/>
            <person name="Vidal M."/>
            <person name="Guedes H."/>
            <person name="Rodrigues E."/>
            <person name="Meneses C."/>
            <person name="Brioso P."/>
            <person name="Pozzer L."/>
            <person name="Figueiredo D."/>
            <person name="Montano H."/>
            <person name="Junior J."/>
            <person name="Filho G."/>
            <person name="Flores V."/>
            <person name="Ferreira B."/>
            <person name="Branco A."/>
            <person name="Gonzalez P."/>
            <person name="Guillobel H."/>
            <person name="Lemos M."/>
            <person name="Seibel L."/>
            <person name="Macedo J."/>
            <person name="Alves-Ferreira M."/>
            <person name="Sachetto-Martins G."/>
            <person name="Coelho A."/>
            <person name="Santos E."/>
            <person name="Amaral G."/>
            <person name="Neves A."/>
            <person name="Pacheco A.B."/>
            <person name="Carvalho D."/>
            <person name="Lery L."/>
            <person name="Bisch P."/>
            <person name="Rossle S.C."/>
            <person name="Urmenyi T."/>
            <person name="Kruger W.V."/>
            <person name="Martins O."/>
            <person name="Baldani J.I."/>
            <person name="Ferreira P.C."/>
        </authorList>
    </citation>
    <scope>NUCLEOTIDE SEQUENCE [LARGE SCALE GENOMIC DNA]</scope>
    <source>
        <strain evidence="4">ATCC 49037 / DSM 5601 / CCUG 37298 / CIP 103539 / LMG 7603 / PAl5</strain>
    </source>
</reference>
<dbReference type="AlphaFoldDB" id="A9HL82"/>
<sequence length="362" mass="39836">MTNRTRPAHRRCPTIVRSRSGWKCLKVRLWTCACMIRKGYHGMEQRHLGRSGLRVSAVGLGCNNLGGRIGLEESRMVVHQALDSGITLFDVADVYGRRESHCGASEEVLGAILGSRREDIVLATKFGMPMAADGSMQGASRRYIRQAVEASLTRLRTDRIDLYQVHVPDPDTPIDETLRALDDLIRDGKVLYAGCSNFPAWQVADAHHVARAGGFSGFISCQDELSLLARDALRELVPAMRRYGLGLLPYFPLASGVLTGKYHRDIPPPPGSRLSEWTHLRDRYLTDTNWTILDGLGSVARAHGRTLTELAFGWLLSHDVVGSVIAGATRPNQVIENVAAATRPLTPEECDAITAILPDHAR</sequence>
<name>A9HL82_GLUDA</name>
<evidence type="ECO:0000313" key="4">
    <source>
        <dbReference type="Proteomes" id="UP000001176"/>
    </source>
</evidence>
<dbReference type="Gene3D" id="3.20.20.100">
    <property type="entry name" value="NADP-dependent oxidoreductase domain"/>
    <property type="match status" value="1"/>
</dbReference>
<dbReference type="FunFam" id="3.20.20.100:FF:000004">
    <property type="entry name" value="Oxidoreductase, aldo/keto reductase"/>
    <property type="match status" value="1"/>
</dbReference>
<feature type="domain" description="NADP-dependent oxidoreductase" evidence="2">
    <location>
        <begin position="58"/>
        <end position="356"/>
    </location>
</feature>
<dbReference type="InterPro" id="IPR050523">
    <property type="entry name" value="AKR_Detox_Biosynth"/>
</dbReference>
<dbReference type="InterPro" id="IPR036812">
    <property type="entry name" value="NAD(P)_OxRdtase_dom_sf"/>
</dbReference>
<dbReference type="EMBL" id="AM889285">
    <property type="protein sequence ID" value="CAP56133.1"/>
    <property type="molecule type" value="Genomic_DNA"/>
</dbReference>
<dbReference type="KEGG" id="gdi:GDI2190"/>
<gene>
    <name evidence="3" type="ordered locus">GDI2190</name>
</gene>
<accession>A9HL82</accession>
<dbReference type="GO" id="GO:0005829">
    <property type="term" value="C:cytosol"/>
    <property type="evidence" value="ECO:0007669"/>
    <property type="project" value="TreeGrafter"/>
</dbReference>
<evidence type="ECO:0000259" key="2">
    <source>
        <dbReference type="Pfam" id="PF00248"/>
    </source>
</evidence>
<dbReference type="InterPro" id="IPR023210">
    <property type="entry name" value="NADP_OxRdtase_dom"/>
</dbReference>
<dbReference type="Proteomes" id="UP000001176">
    <property type="component" value="Chromosome"/>
</dbReference>
<evidence type="ECO:0000313" key="3">
    <source>
        <dbReference type="EMBL" id="CAP56133.1"/>
    </source>
</evidence>
<dbReference type="GO" id="GO:0016491">
    <property type="term" value="F:oxidoreductase activity"/>
    <property type="evidence" value="ECO:0007669"/>
    <property type="project" value="UniProtKB-KW"/>
</dbReference>
<keyword evidence="4" id="KW-1185">Reference proteome</keyword>
<organism evidence="3 4">
    <name type="scientific">Gluconacetobacter diazotrophicus (strain ATCC 49037 / DSM 5601 / CCUG 37298 / CIP 103539 / LMG 7603 / PAl5)</name>
    <dbReference type="NCBI Taxonomy" id="272568"/>
    <lineage>
        <taxon>Bacteria</taxon>
        <taxon>Pseudomonadati</taxon>
        <taxon>Pseudomonadota</taxon>
        <taxon>Alphaproteobacteria</taxon>
        <taxon>Acetobacterales</taxon>
        <taxon>Acetobacteraceae</taxon>
        <taxon>Gluconacetobacter</taxon>
    </lineage>
</organism>
<dbReference type="PANTHER" id="PTHR43364:SF4">
    <property type="entry name" value="NAD(P)-LINKED OXIDOREDUCTASE SUPERFAMILY PROTEIN"/>
    <property type="match status" value="1"/>
</dbReference>
<dbReference type="Pfam" id="PF00248">
    <property type="entry name" value="Aldo_ket_red"/>
    <property type="match status" value="1"/>
</dbReference>
<protein>
    <submittedName>
        <fullName evidence="3">Oxidoreductase protein</fullName>
    </submittedName>
</protein>
<keyword evidence="1" id="KW-0560">Oxidoreductase</keyword>
<dbReference type="SUPFAM" id="SSF51430">
    <property type="entry name" value="NAD(P)-linked oxidoreductase"/>
    <property type="match status" value="1"/>
</dbReference>